<dbReference type="Gene3D" id="1.25.40.10">
    <property type="entry name" value="Tetratricopeptide repeat domain"/>
    <property type="match status" value="1"/>
</dbReference>
<keyword evidence="2" id="KW-1185">Reference proteome</keyword>
<reference evidence="1 2" key="1">
    <citation type="submission" date="2024-04" db="EMBL/GenBank/DDBJ databases">
        <authorList>
            <consortium name="Genoscope - CEA"/>
            <person name="William W."/>
        </authorList>
    </citation>
    <scope>NUCLEOTIDE SEQUENCE [LARGE SCALE GENOMIC DNA]</scope>
</reference>
<dbReference type="InterPro" id="IPR011990">
    <property type="entry name" value="TPR-like_helical_dom_sf"/>
</dbReference>
<evidence type="ECO:0000313" key="2">
    <source>
        <dbReference type="Proteomes" id="UP001497497"/>
    </source>
</evidence>
<proteinExistence type="predicted"/>
<dbReference type="Proteomes" id="UP001497497">
    <property type="component" value="Unassembled WGS sequence"/>
</dbReference>
<organism evidence="1 2">
    <name type="scientific">Lymnaea stagnalis</name>
    <name type="common">Great pond snail</name>
    <name type="synonym">Helix stagnalis</name>
    <dbReference type="NCBI Taxonomy" id="6523"/>
    <lineage>
        <taxon>Eukaryota</taxon>
        <taxon>Metazoa</taxon>
        <taxon>Spiralia</taxon>
        <taxon>Lophotrochozoa</taxon>
        <taxon>Mollusca</taxon>
        <taxon>Gastropoda</taxon>
        <taxon>Heterobranchia</taxon>
        <taxon>Euthyneura</taxon>
        <taxon>Panpulmonata</taxon>
        <taxon>Hygrophila</taxon>
        <taxon>Lymnaeoidea</taxon>
        <taxon>Lymnaeidae</taxon>
        <taxon>Lymnaea</taxon>
    </lineage>
</organism>
<name>A0AAV2H2C3_LYMST</name>
<comment type="caution">
    <text evidence="1">The sequence shown here is derived from an EMBL/GenBank/DDBJ whole genome shotgun (WGS) entry which is preliminary data.</text>
</comment>
<accession>A0AAV2H2C3</accession>
<sequence length="147" mass="17408">EVIQKLNFYTWIEYRLDEEQNAEALNDEVLGLTNWDDMAALGNRVYIMWRKGNEDHADECLEKLRRMRRGKNGDWQVDQAQAQLAYCYERLGGVKDLLQAEDMYTVLVKKHPQEYYWKYLLGLSCRRITHTNAFASSNQTLNSRSYT</sequence>
<gene>
    <name evidence="1" type="ORF">GSLYS_00001104001</name>
</gene>
<evidence type="ECO:0000313" key="1">
    <source>
        <dbReference type="EMBL" id="CAL1526927.1"/>
    </source>
</evidence>
<dbReference type="AlphaFoldDB" id="A0AAV2H2C3"/>
<feature type="non-terminal residue" evidence="1">
    <location>
        <position position="147"/>
    </location>
</feature>
<dbReference type="SUPFAM" id="SSF48452">
    <property type="entry name" value="TPR-like"/>
    <property type="match status" value="1"/>
</dbReference>
<feature type="non-terminal residue" evidence="1">
    <location>
        <position position="1"/>
    </location>
</feature>
<dbReference type="EMBL" id="CAXITT010000010">
    <property type="protein sequence ID" value="CAL1526927.1"/>
    <property type="molecule type" value="Genomic_DNA"/>
</dbReference>
<protein>
    <submittedName>
        <fullName evidence="1">Uncharacterized protein</fullName>
    </submittedName>
</protein>